<comment type="similarity">
    <text evidence="3">Belongs to the peptidase M50B family.</text>
</comment>
<evidence type="ECO:0000256" key="6">
    <source>
        <dbReference type="ARBA" id="ARBA00022692"/>
    </source>
</evidence>
<feature type="transmembrane region" description="Helical" evidence="13">
    <location>
        <begin position="137"/>
        <end position="158"/>
    </location>
</feature>
<keyword evidence="12 13" id="KW-0472">Membrane</keyword>
<dbReference type="STRING" id="145857.GA0070616_1030"/>
<evidence type="ECO:0000256" key="5">
    <source>
        <dbReference type="ARBA" id="ARBA00022670"/>
    </source>
</evidence>
<dbReference type="RefSeq" id="WP_091076994.1">
    <property type="nucleotide sequence ID" value="NZ_FMHT01000003.1"/>
</dbReference>
<dbReference type="PANTHER" id="PTHR35864:SF1">
    <property type="entry name" value="ZINC METALLOPROTEASE YWHC-RELATED"/>
    <property type="match status" value="1"/>
</dbReference>
<dbReference type="GO" id="GO:0008237">
    <property type="term" value="F:metallopeptidase activity"/>
    <property type="evidence" value="ECO:0007669"/>
    <property type="project" value="UniProtKB-KW"/>
</dbReference>
<evidence type="ECO:0000256" key="12">
    <source>
        <dbReference type="ARBA" id="ARBA00023136"/>
    </source>
</evidence>
<feature type="transmembrane region" description="Helical" evidence="13">
    <location>
        <begin position="170"/>
        <end position="191"/>
    </location>
</feature>
<dbReference type="InterPro" id="IPR044537">
    <property type="entry name" value="Rip2-like"/>
</dbReference>
<dbReference type="GO" id="GO:0005886">
    <property type="term" value="C:plasma membrane"/>
    <property type="evidence" value="ECO:0007669"/>
    <property type="project" value="UniProtKB-SubCell"/>
</dbReference>
<keyword evidence="10 13" id="KW-1133">Transmembrane helix</keyword>
<dbReference type="EMBL" id="FMHT01000003">
    <property type="protein sequence ID" value="SCL16493.1"/>
    <property type="molecule type" value="Genomic_DNA"/>
</dbReference>
<evidence type="ECO:0000256" key="1">
    <source>
        <dbReference type="ARBA" id="ARBA00001947"/>
    </source>
</evidence>
<keyword evidence="5 14" id="KW-0645">Protease</keyword>
<keyword evidence="9" id="KW-0862">Zinc</keyword>
<dbReference type="Proteomes" id="UP000199699">
    <property type="component" value="Unassembled WGS sequence"/>
</dbReference>
<keyword evidence="8" id="KW-0378">Hydrolase</keyword>
<feature type="transmembrane region" description="Helical" evidence="13">
    <location>
        <begin position="101"/>
        <end position="125"/>
    </location>
</feature>
<reference evidence="14 15" key="1">
    <citation type="submission" date="2016-06" db="EMBL/GenBank/DDBJ databases">
        <authorList>
            <person name="Kjaerup R.B."/>
            <person name="Dalgaard T.S."/>
            <person name="Juul-Madsen H.R."/>
        </authorList>
    </citation>
    <scope>NUCLEOTIDE SEQUENCE [LARGE SCALE GENOMIC DNA]</scope>
    <source>
        <strain evidence="14 15">DSM 43818</strain>
    </source>
</reference>
<sequence length="267" mass="28601">MTAYDRPGDGEPLVLGVPRAALRPSPVFLGLVALFVTCGVLAWQGAGNVRLAVFGFVVTGWLVSLCLHEYAHAVVAFRAGDRSVAHRGYLTLNPLKYSHPLLSVVLPVVVVLLGGIGLPGGAVWVDRHAIPGRLRHTLVSLAGPATNVLFTLVLVAVLRLVAPGGGTLEFWAGWALLAFLQLTASVLNLLPVPGLDGGNMLQPWLSPPYRRMYDLFAPYGFILLFALLWNPAIGERFFGGVFAVADLLGLPSGLYALGLDLIRIWRP</sequence>
<evidence type="ECO:0000256" key="4">
    <source>
        <dbReference type="ARBA" id="ARBA00022475"/>
    </source>
</evidence>
<keyword evidence="7" id="KW-0479">Metal-binding</keyword>
<dbReference type="InterPro" id="IPR052348">
    <property type="entry name" value="Metallopeptidase_M50B"/>
</dbReference>
<evidence type="ECO:0000256" key="9">
    <source>
        <dbReference type="ARBA" id="ARBA00022833"/>
    </source>
</evidence>
<keyword evidence="11" id="KW-0482">Metalloprotease</keyword>
<keyword evidence="15" id="KW-1185">Reference proteome</keyword>
<dbReference type="OrthoDB" id="9800627at2"/>
<dbReference type="GO" id="GO:0046872">
    <property type="term" value="F:metal ion binding"/>
    <property type="evidence" value="ECO:0007669"/>
    <property type="project" value="UniProtKB-KW"/>
</dbReference>
<evidence type="ECO:0000313" key="15">
    <source>
        <dbReference type="Proteomes" id="UP000199699"/>
    </source>
</evidence>
<dbReference type="CDD" id="cd06158">
    <property type="entry name" value="S2P-M50_like_1"/>
    <property type="match status" value="1"/>
</dbReference>
<feature type="transmembrane region" description="Helical" evidence="13">
    <location>
        <begin position="212"/>
        <end position="231"/>
    </location>
</feature>
<comment type="subcellular location">
    <subcellularLocation>
        <location evidence="2">Cell membrane</location>
        <topology evidence="2">Multi-pass membrane protein</topology>
    </subcellularLocation>
</comment>
<evidence type="ECO:0000256" key="7">
    <source>
        <dbReference type="ARBA" id="ARBA00022723"/>
    </source>
</evidence>
<keyword evidence="6 13" id="KW-0812">Transmembrane</keyword>
<gene>
    <name evidence="14" type="ORF">GA0070616_1030</name>
</gene>
<feature type="transmembrane region" description="Helical" evidence="13">
    <location>
        <begin position="51"/>
        <end position="71"/>
    </location>
</feature>
<dbReference type="GO" id="GO:0006508">
    <property type="term" value="P:proteolysis"/>
    <property type="evidence" value="ECO:0007669"/>
    <property type="project" value="UniProtKB-KW"/>
</dbReference>
<name>A0A1C6RHB6_9ACTN</name>
<feature type="transmembrane region" description="Helical" evidence="13">
    <location>
        <begin position="27"/>
        <end position="44"/>
    </location>
</feature>
<evidence type="ECO:0000256" key="10">
    <source>
        <dbReference type="ARBA" id="ARBA00022989"/>
    </source>
</evidence>
<evidence type="ECO:0000256" key="13">
    <source>
        <dbReference type="SAM" id="Phobius"/>
    </source>
</evidence>
<accession>A0A1C6RHB6</accession>
<feature type="transmembrane region" description="Helical" evidence="13">
    <location>
        <begin position="237"/>
        <end position="257"/>
    </location>
</feature>
<comment type="cofactor">
    <cofactor evidence="1">
        <name>Zn(2+)</name>
        <dbReference type="ChEBI" id="CHEBI:29105"/>
    </cofactor>
</comment>
<evidence type="ECO:0000256" key="3">
    <source>
        <dbReference type="ARBA" id="ARBA00007931"/>
    </source>
</evidence>
<evidence type="ECO:0000256" key="2">
    <source>
        <dbReference type="ARBA" id="ARBA00004651"/>
    </source>
</evidence>
<dbReference type="AlphaFoldDB" id="A0A1C6RHB6"/>
<evidence type="ECO:0000256" key="11">
    <source>
        <dbReference type="ARBA" id="ARBA00023049"/>
    </source>
</evidence>
<organism evidence="14 15">
    <name type="scientific">Micromonospora nigra</name>
    <dbReference type="NCBI Taxonomy" id="145857"/>
    <lineage>
        <taxon>Bacteria</taxon>
        <taxon>Bacillati</taxon>
        <taxon>Actinomycetota</taxon>
        <taxon>Actinomycetes</taxon>
        <taxon>Micromonosporales</taxon>
        <taxon>Micromonosporaceae</taxon>
        <taxon>Micromonospora</taxon>
    </lineage>
</organism>
<protein>
    <submittedName>
        <fullName evidence="14">Zn-dependent protease (Includes SpoIVFB)</fullName>
    </submittedName>
</protein>
<dbReference type="PANTHER" id="PTHR35864">
    <property type="entry name" value="ZINC METALLOPROTEASE MJ0611-RELATED"/>
    <property type="match status" value="1"/>
</dbReference>
<keyword evidence="4" id="KW-1003">Cell membrane</keyword>
<proteinExistence type="inferred from homology"/>
<evidence type="ECO:0000313" key="14">
    <source>
        <dbReference type="EMBL" id="SCL16493.1"/>
    </source>
</evidence>
<evidence type="ECO:0000256" key="8">
    <source>
        <dbReference type="ARBA" id="ARBA00022801"/>
    </source>
</evidence>